<reference evidence="2" key="1">
    <citation type="submission" date="2020-08" db="EMBL/GenBank/DDBJ databases">
        <title>Studying the diversity of plant-associated saprophytic bacteria and their role in host health and plant-pathogen interactions.</title>
        <authorList>
            <person name="Potnis N."/>
        </authorList>
    </citation>
    <scope>NUCLEOTIDE SEQUENCE</scope>
    <source>
        <strain evidence="2">F21</strain>
    </source>
</reference>
<sequence>MAELAEGVLVATLVSAGRKAISTANSRAHVETARFTASGPYSAMTEHTPPPWKRGKPKGNSASTPLTASQKAAAKQRAEEAGRPYPNLVDNMWASRQPR</sequence>
<feature type="region of interest" description="Disordered" evidence="1">
    <location>
        <begin position="39"/>
        <end position="99"/>
    </location>
</feature>
<dbReference type="EMBL" id="JACIIQ010000001">
    <property type="protein sequence ID" value="MBB5668780.1"/>
    <property type="molecule type" value="Genomic_DNA"/>
</dbReference>
<protein>
    <submittedName>
        <fullName evidence="2">Uncharacterized protein</fullName>
    </submittedName>
</protein>
<dbReference type="AlphaFoldDB" id="A0AB73GRP1"/>
<dbReference type="Proteomes" id="UP000528595">
    <property type="component" value="Unassembled WGS sequence"/>
</dbReference>
<evidence type="ECO:0000256" key="1">
    <source>
        <dbReference type="SAM" id="MobiDB-lite"/>
    </source>
</evidence>
<accession>A0AB73GRP1</accession>
<dbReference type="RefSeq" id="WP_184380521.1">
    <property type="nucleotide sequence ID" value="NZ_JACHNT010000002.1"/>
</dbReference>
<name>A0AB73GRP1_9XANT</name>
<proteinExistence type="predicted"/>
<comment type="caution">
    <text evidence="2">The sequence shown here is derived from an EMBL/GenBank/DDBJ whole genome shotgun (WGS) entry which is preliminary data.</text>
</comment>
<evidence type="ECO:0000313" key="2">
    <source>
        <dbReference type="EMBL" id="MBB5668780.1"/>
    </source>
</evidence>
<gene>
    <name evidence="2" type="ORF">FHR65_000289</name>
</gene>
<organism evidence="2">
    <name type="scientific">Xanthomonas arboricola</name>
    <dbReference type="NCBI Taxonomy" id="56448"/>
    <lineage>
        <taxon>Bacteria</taxon>
        <taxon>Pseudomonadati</taxon>
        <taxon>Pseudomonadota</taxon>
        <taxon>Gammaproteobacteria</taxon>
        <taxon>Lysobacterales</taxon>
        <taxon>Lysobacteraceae</taxon>
        <taxon>Xanthomonas</taxon>
    </lineage>
</organism>